<comment type="caution">
    <text evidence="3">The sequence shown here is derived from an EMBL/GenBank/DDBJ whole genome shotgun (WGS) entry which is preliminary data.</text>
</comment>
<dbReference type="PANTHER" id="PTHR33179">
    <property type="entry name" value="VQ MOTIF-CONTAINING PROTEIN"/>
    <property type="match status" value="1"/>
</dbReference>
<dbReference type="AlphaFoldDB" id="A0A0K9NYB0"/>
<keyword evidence="4" id="KW-1185">Reference proteome</keyword>
<dbReference type="STRING" id="29655.A0A0K9NYB0"/>
<dbReference type="Pfam" id="PF05678">
    <property type="entry name" value="VQ"/>
    <property type="match status" value="1"/>
</dbReference>
<evidence type="ECO:0000313" key="4">
    <source>
        <dbReference type="Proteomes" id="UP000036987"/>
    </source>
</evidence>
<reference evidence="4" key="1">
    <citation type="journal article" date="2016" name="Nature">
        <title>The genome of the seagrass Zostera marina reveals angiosperm adaptation to the sea.</title>
        <authorList>
            <person name="Olsen J.L."/>
            <person name="Rouze P."/>
            <person name="Verhelst B."/>
            <person name="Lin Y.-C."/>
            <person name="Bayer T."/>
            <person name="Collen J."/>
            <person name="Dattolo E."/>
            <person name="De Paoli E."/>
            <person name="Dittami S."/>
            <person name="Maumus F."/>
            <person name="Michel G."/>
            <person name="Kersting A."/>
            <person name="Lauritano C."/>
            <person name="Lohaus R."/>
            <person name="Toepel M."/>
            <person name="Tonon T."/>
            <person name="Vanneste K."/>
            <person name="Amirebrahimi M."/>
            <person name="Brakel J."/>
            <person name="Bostroem C."/>
            <person name="Chovatia M."/>
            <person name="Grimwood J."/>
            <person name="Jenkins J.W."/>
            <person name="Jueterbock A."/>
            <person name="Mraz A."/>
            <person name="Stam W.T."/>
            <person name="Tice H."/>
            <person name="Bornberg-Bauer E."/>
            <person name="Green P.J."/>
            <person name="Pearson G.A."/>
            <person name="Procaccini G."/>
            <person name="Duarte C.M."/>
            <person name="Schmutz J."/>
            <person name="Reusch T.B.H."/>
            <person name="Van de Peer Y."/>
        </authorList>
    </citation>
    <scope>NUCLEOTIDE SEQUENCE [LARGE SCALE GENOMIC DNA]</scope>
    <source>
        <strain evidence="4">cv. Finnish</strain>
    </source>
</reference>
<sequence length="168" mass="18661">MAGTGWDEIYNNTLSMEQPATGTTNSSYIGPGTGPVRGKPRKKRTRVSKKFPTTLLDTNTANFQVMVQRFTGLQPDPPMVNYHHQLGSMNHLSNSSNYVADPFGTRLRQPQPYPHAPSAHRQHTFGVNYDVNGVSSSCNNYNYNHNGNQILSMEYSSGFVNPSDTSNF</sequence>
<name>A0A0K9NYB0_ZOSMR</name>
<evidence type="ECO:0000313" key="3">
    <source>
        <dbReference type="EMBL" id="KMZ60925.1"/>
    </source>
</evidence>
<dbReference type="OrthoDB" id="780193at2759"/>
<accession>A0A0K9NYB0</accession>
<organism evidence="3 4">
    <name type="scientific">Zostera marina</name>
    <name type="common">Eelgrass</name>
    <dbReference type="NCBI Taxonomy" id="29655"/>
    <lineage>
        <taxon>Eukaryota</taxon>
        <taxon>Viridiplantae</taxon>
        <taxon>Streptophyta</taxon>
        <taxon>Embryophyta</taxon>
        <taxon>Tracheophyta</taxon>
        <taxon>Spermatophyta</taxon>
        <taxon>Magnoliopsida</taxon>
        <taxon>Liliopsida</taxon>
        <taxon>Zosteraceae</taxon>
        <taxon>Zostera</taxon>
    </lineage>
</organism>
<feature type="domain" description="VQ" evidence="2">
    <location>
        <begin position="51"/>
        <end position="77"/>
    </location>
</feature>
<evidence type="ECO:0000259" key="2">
    <source>
        <dbReference type="Pfam" id="PF05678"/>
    </source>
</evidence>
<dbReference type="EMBL" id="LFYR01001565">
    <property type="protein sequence ID" value="KMZ60925.1"/>
    <property type="molecule type" value="Genomic_DNA"/>
</dbReference>
<gene>
    <name evidence="3" type="ORF">ZOSMA_56G01590</name>
</gene>
<dbReference type="InterPro" id="IPR008889">
    <property type="entry name" value="VQ"/>
</dbReference>
<protein>
    <recommendedName>
        <fullName evidence="2">VQ domain-containing protein</fullName>
    </recommendedName>
</protein>
<evidence type="ECO:0000256" key="1">
    <source>
        <dbReference type="SAM" id="MobiDB-lite"/>
    </source>
</evidence>
<proteinExistence type="predicted"/>
<dbReference type="Proteomes" id="UP000036987">
    <property type="component" value="Unassembled WGS sequence"/>
</dbReference>
<feature type="compositionally biased region" description="Polar residues" evidence="1">
    <location>
        <begin position="17"/>
        <end position="28"/>
    </location>
</feature>
<feature type="region of interest" description="Disordered" evidence="1">
    <location>
        <begin position="17"/>
        <end position="46"/>
    </location>
</feature>
<dbReference type="PANTHER" id="PTHR33179:SF58">
    <property type="entry name" value="OS08G0409500 PROTEIN"/>
    <property type="match status" value="1"/>
</dbReference>
<dbReference type="InterPro" id="IPR039609">
    <property type="entry name" value="VQ_15/22"/>
</dbReference>